<name>A0A7H1B786_9ACTN</name>
<evidence type="ECO:0000256" key="3">
    <source>
        <dbReference type="SAM" id="SignalP"/>
    </source>
</evidence>
<evidence type="ECO:0000313" key="5">
    <source>
        <dbReference type="Proteomes" id="UP000516428"/>
    </source>
</evidence>
<proteinExistence type="predicted"/>
<feature type="compositionally biased region" description="Low complexity" evidence="1">
    <location>
        <begin position="288"/>
        <end position="297"/>
    </location>
</feature>
<protein>
    <recommendedName>
        <fullName evidence="6">LPXTG cell wall anchor domain-containing protein</fullName>
    </recommendedName>
</protein>
<feature type="region of interest" description="Disordered" evidence="1">
    <location>
        <begin position="30"/>
        <end position="137"/>
    </location>
</feature>
<feature type="compositionally biased region" description="Low complexity" evidence="1">
    <location>
        <begin position="100"/>
        <end position="127"/>
    </location>
</feature>
<evidence type="ECO:0000313" key="4">
    <source>
        <dbReference type="EMBL" id="QNS04591.1"/>
    </source>
</evidence>
<dbReference type="Proteomes" id="UP000516428">
    <property type="component" value="Chromosome"/>
</dbReference>
<evidence type="ECO:0000256" key="1">
    <source>
        <dbReference type="SAM" id="MobiDB-lite"/>
    </source>
</evidence>
<feature type="compositionally biased region" description="Polar residues" evidence="1">
    <location>
        <begin position="309"/>
        <end position="328"/>
    </location>
</feature>
<gene>
    <name evidence="4" type="ORF">IAG42_13860</name>
</gene>
<organism evidence="4 5">
    <name type="scientific">Streptomyces xanthii</name>
    <dbReference type="NCBI Taxonomy" id="2768069"/>
    <lineage>
        <taxon>Bacteria</taxon>
        <taxon>Bacillati</taxon>
        <taxon>Actinomycetota</taxon>
        <taxon>Actinomycetes</taxon>
        <taxon>Kitasatosporales</taxon>
        <taxon>Streptomycetaceae</taxon>
        <taxon>Streptomyces</taxon>
    </lineage>
</organism>
<dbReference type="EMBL" id="CP061281">
    <property type="protein sequence ID" value="QNS04591.1"/>
    <property type="molecule type" value="Genomic_DNA"/>
</dbReference>
<feature type="chain" id="PRO_5029016855" description="LPXTG cell wall anchor domain-containing protein" evidence="3">
    <location>
        <begin position="30"/>
        <end position="363"/>
    </location>
</feature>
<evidence type="ECO:0000256" key="2">
    <source>
        <dbReference type="SAM" id="Phobius"/>
    </source>
</evidence>
<feature type="transmembrane region" description="Helical" evidence="2">
    <location>
        <begin position="332"/>
        <end position="354"/>
    </location>
</feature>
<feature type="compositionally biased region" description="Polar residues" evidence="1">
    <location>
        <begin position="45"/>
        <end position="60"/>
    </location>
</feature>
<dbReference type="InterPro" id="IPR006311">
    <property type="entry name" value="TAT_signal"/>
</dbReference>
<keyword evidence="2" id="KW-0812">Transmembrane</keyword>
<accession>A0A7H1B786</accession>
<feature type="signal peptide" evidence="3">
    <location>
        <begin position="1"/>
        <end position="29"/>
    </location>
</feature>
<reference evidence="4 5" key="1">
    <citation type="submission" date="2020-09" db="EMBL/GenBank/DDBJ databases">
        <title>A novel species.</title>
        <authorList>
            <person name="Gao J."/>
        </authorList>
    </citation>
    <scope>NUCLEOTIDE SEQUENCE [LARGE SCALE GENOMIC DNA]</scope>
    <source>
        <strain evidence="4 5">CRXT-Y-14</strain>
    </source>
</reference>
<feature type="compositionally biased region" description="Low complexity" evidence="1">
    <location>
        <begin position="62"/>
        <end position="75"/>
    </location>
</feature>
<keyword evidence="3" id="KW-0732">Signal</keyword>
<keyword evidence="2" id="KW-1133">Transmembrane helix</keyword>
<keyword evidence="5" id="KW-1185">Reference proteome</keyword>
<keyword evidence="2" id="KW-0472">Membrane</keyword>
<sequence length="363" mass="36644">MKLRRALVTAAATAAIAPIALLSAPAAFADDPAPVTTAGAESPAADSTESPAPTTPSEAESTPADGPATDAAGAGAEDGSGTEDGSGAEAGTEDTTKPVTPGTETPATETPATETPSTTSPSPSETTDPLESCDDIADEDDKGTVAELRGLPSKIVAGSGWHDFTYRVANKSERDFDKMYASLYVAAVADDDEFSDATDHLTVQWRGADGWHDVTIGAETMLPFQESGPLSPGEHADFALRVQVDAKAPAGWGAAVTLGMSVDSDGVCSFNDADTALYEFEILAAGTKPGEVPPAKGKPGKPVKPRPSNTPAPQASSTPIDGSLAETGSSSMLPTVGMIGGIAVVAGAGVVYSVRRRKVGAEG</sequence>
<dbReference type="KEGG" id="sxn:IAG42_13860"/>
<dbReference type="PROSITE" id="PS51318">
    <property type="entry name" value="TAT"/>
    <property type="match status" value="1"/>
</dbReference>
<evidence type="ECO:0008006" key="6">
    <source>
        <dbReference type="Google" id="ProtNLM"/>
    </source>
</evidence>
<feature type="region of interest" description="Disordered" evidence="1">
    <location>
        <begin position="288"/>
        <end position="328"/>
    </location>
</feature>
<dbReference type="RefSeq" id="WP_188337325.1">
    <property type="nucleotide sequence ID" value="NZ_CP061281.1"/>
</dbReference>
<dbReference type="AlphaFoldDB" id="A0A7H1B786"/>